<dbReference type="PANTHER" id="PTHR43574">
    <property type="entry name" value="EPIMERASE-RELATED"/>
    <property type="match status" value="1"/>
</dbReference>
<dbReference type="SUPFAM" id="SSF51735">
    <property type="entry name" value="NAD(P)-binding Rossmann-fold domains"/>
    <property type="match status" value="1"/>
</dbReference>
<dbReference type="Gene3D" id="3.40.50.720">
    <property type="entry name" value="NAD(P)-binding Rossmann-like Domain"/>
    <property type="match status" value="1"/>
</dbReference>
<feature type="region of interest" description="Disordered" evidence="2">
    <location>
        <begin position="1"/>
        <end position="21"/>
    </location>
</feature>
<protein>
    <submittedName>
        <fullName evidence="3">Nucleoside-diphosphate-sugar epimerase</fullName>
    </submittedName>
</protein>
<gene>
    <name evidence="3" type="ORF">A8950_0253</name>
</gene>
<evidence type="ECO:0000256" key="2">
    <source>
        <dbReference type="SAM" id="MobiDB-lite"/>
    </source>
</evidence>
<proteinExistence type="predicted"/>
<evidence type="ECO:0000256" key="1">
    <source>
        <dbReference type="ARBA" id="ARBA00023027"/>
    </source>
</evidence>
<dbReference type="InterPro" id="IPR036291">
    <property type="entry name" value="NAD(P)-bd_dom_sf"/>
</dbReference>
<evidence type="ECO:0000313" key="3">
    <source>
        <dbReference type="EMBL" id="TDQ85467.1"/>
    </source>
</evidence>
<dbReference type="EMBL" id="SNYW01000002">
    <property type="protein sequence ID" value="TDQ85467.1"/>
    <property type="molecule type" value="Genomic_DNA"/>
</dbReference>
<dbReference type="CDD" id="cd05266">
    <property type="entry name" value="SDR_a4"/>
    <property type="match status" value="1"/>
</dbReference>
<name>A0A4V3DF50_9PROT</name>
<feature type="compositionally biased region" description="Low complexity" evidence="2">
    <location>
        <begin position="12"/>
        <end position="21"/>
    </location>
</feature>
<evidence type="ECO:0000313" key="4">
    <source>
        <dbReference type="Proteomes" id="UP000295783"/>
    </source>
</evidence>
<accession>A0A4V3DF50</accession>
<dbReference type="AlphaFoldDB" id="A0A4V3DF50"/>
<organism evidence="3 4">
    <name type="scientific">Dongia mobilis</name>
    <dbReference type="NCBI Taxonomy" id="578943"/>
    <lineage>
        <taxon>Bacteria</taxon>
        <taxon>Pseudomonadati</taxon>
        <taxon>Pseudomonadota</taxon>
        <taxon>Alphaproteobacteria</taxon>
        <taxon>Rhodospirillales</taxon>
        <taxon>Dongiaceae</taxon>
        <taxon>Dongia</taxon>
    </lineage>
</organism>
<keyword evidence="1" id="KW-0520">NAD</keyword>
<sequence length="310" mass="33247">MTESSQPQMREAAAPAKTGAAAQPPGHLFCFGLGYSARRLADRLLSAGWRVSGTCRSPEKRQALARAGIAAEIFDREHPVPDLARHLAAATHLLSSVPPDGAGDPVIDLHRAEIDAAAPHLAWIGYLSTTGVYGDRGGAWVDEQSDLSPSGERGRRRLLAERAWAALAQPAHLFRLAGIYGPGSSALDTVREGRARRVVKPGQVFSRIHVDDIVNVLTASMARPNPGAAYNVCDDDPAPPADVITFACTLLGVAPPPEVPYESADLSPMARSFYDDNKRCRNDRIKHELGVTLAYPDYRTGLRALLGAGY</sequence>
<reference evidence="3 4" key="1">
    <citation type="submission" date="2019-03" db="EMBL/GenBank/DDBJ databases">
        <title>Genomic Encyclopedia of Type Strains, Phase III (KMG-III): the genomes of soil and plant-associated and newly described type strains.</title>
        <authorList>
            <person name="Whitman W."/>
        </authorList>
    </citation>
    <scope>NUCLEOTIDE SEQUENCE [LARGE SCALE GENOMIC DNA]</scope>
    <source>
        <strain evidence="3 4">CGMCC 1.7660</strain>
    </source>
</reference>
<dbReference type="Proteomes" id="UP000295783">
    <property type="component" value="Unassembled WGS sequence"/>
</dbReference>
<comment type="caution">
    <text evidence="3">The sequence shown here is derived from an EMBL/GenBank/DDBJ whole genome shotgun (WGS) entry which is preliminary data.</text>
</comment>
<keyword evidence="4" id="KW-1185">Reference proteome</keyword>